<keyword evidence="2" id="KW-0963">Cytoplasm</keyword>
<evidence type="ECO:0000313" key="9">
    <source>
        <dbReference type="Proteomes" id="UP000023152"/>
    </source>
</evidence>
<evidence type="ECO:0000256" key="2">
    <source>
        <dbReference type="ARBA" id="ARBA00022490"/>
    </source>
</evidence>
<dbReference type="InterPro" id="IPR043129">
    <property type="entry name" value="ATPase_NBD"/>
</dbReference>
<dbReference type="PRINTS" id="PR00190">
    <property type="entry name" value="ACTIN"/>
</dbReference>
<dbReference type="GO" id="GO:0005524">
    <property type="term" value="F:ATP binding"/>
    <property type="evidence" value="ECO:0007669"/>
    <property type="project" value="UniProtKB-KW"/>
</dbReference>
<keyword evidence="3" id="KW-0547">Nucleotide-binding</keyword>
<gene>
    <name evidence="8" type="ORF">RFI_05269</name>
</gene>
<name>X6P2R1_RETFI</name>
<proteinExistence type="predicted"/>
<dbReference type="OrthoDB" id="5132116at2759"/>
<evidence type="ECO:0000256" key="1">
    <source>
        <dbReference type="ARBA" id="ARBA00004245"/>
    </source>
</evidence>
<sequence>MWSIFGKREKKSEVKESNTSEVKDSDASEDKGSKVAKDKEPKVSEDKEAETKNEEMPSYVIDNGSGTIKAGVGGDDAPKAIFRPVVGQPRHGIQKYASNSRFFVGDDVHGNSDIFLLRYPMERGLMINWDDMEKIWHRTFYKFTYCQQDIITIN</sequence>
<evidence type="ECO:0000256" key="3">
    <source>
        <dbReference type="ARBA" id="ARBA00022741"/>
    </source>
</evidence>
<accession>X6P2R1</accession>
<organism evidence="8 9">
    <name type="scientific">Reticulomyxa filosa</name>
    <dbReference type="NCBI Taxonomy" id="46433"/>
    <lineage>
        <taxon>Eukaryota</taxon>
        <taxon>Sar</taxon>
        <taxon>Rhizaria</taxon>
        <taxon>Retaria</taxon>
        <taxon>Foraminifera</taxon>
        <taxon>Monothalamids</taxon>
        <taxon>Reticulomyxidae</taxon>
        <taxon>Reticulomyxa</taxon>
    </lineage>
</organism>
<reference evidence="8 9" key="1">
    <citation type="journal article" date="2013" name="Curr. Biol.">
        <title>The Genome of the Foraminiferan Reticulomyxa filosa.</title>
        <authorList>
            <person name="Glockner G."/>
            <person name="Hulsmann N."/>
            <person name="Schleicher M."/>
            <person name="Noegel A.A."/>
            <person name="Eichinger L."/>
            <person name="Gallinger C."/>
            <person name="Pawlowski J."/>
            <person name="Sierra R."/>
            <person name="Euteneuer U."/>
            <person name="Pillet L."/>
            <person name="Moustafa A."/>
            <person name="Platzer M."/>
            <person name="Groth M."/>
            <person name="Szafranski K."/>
            <person name="Schliwa M."/>
        </authorList>
    </citation>
    <scope>NUCLEOTIDE SEQUENCE [LARGE SCALE GENOMIC DNA]</scope>
</reference>
<evidence type="ECO:0000256" key="7">
    <source>
        <dbReference type="SAM" id="MobiDB-lite"/>
    </source>
</evidence>
<dbReference type="FunFam" id="3.30.420.40:FF:000148">
    <property type="entry name" value="Actin, alpha skeletal muscle"/>
    <property type="match status" value="1"/>
</dbReference>
<dbReference type="Pfam" id="PF00022">
    <property type="entry name" value="Actin"/>
    <property type="match status" value="1"/>
</dbReference>
<dbReference type="GO" id="GO:0005856">
    <property type="term" value="C:cytoskeleton"/>
    <property type="evidence" value="ECO:0007669"/>
    <property type="project" value="UniProtKB-SubCell"/>
</dbReference>
<evidence type="ECO:0000256" key="4">
    <source>
        <dbReference type="ARBA" id="ARBA00022840"/>
    </source>
</evidence>
<feature type="region of interest" description="Disordered" evidence="7">
    <location>
        <begin position="1"/>
        <end position="64"/>
    </location>
</feature>
<keyword evidence="9" id="KW-1185">Reference proteome</keyword>
<evidence type="ECO:0008006" key="10">
    <source>
        <dbReference type="Google" id="ProtNLM"/>
    </source>
</evidence>
<feature type="compositionally biased region" description="Basic and acidic residues" evidence="7">
    <location>
        <begin position="1"/>
        <end position="55"/>
    </location>
</feature>
<dbReference type="InterPro" id="IPR004000">
    <property type="entry name" value="Actin"/>
</dbReference>
<dbReference type="SUPFAM" id="SSF53067">
    <property type="entry name" value="Actin-like ATPase domain"/>
    <property type="match status" value="1"/>
</dbReference>
<keyword evidence="5" id="KW-0206">Cytoskeleton</keyword>
<dbReference type="AlphaFoldDB" id="X6P2R1"/>
<dbReference type="Proteomes" id="UP000023152">
    <property type="component" value="Unassembled WGS sequence"/>
</dbReference>
<dbReference type="EMBL" id="ASPP01004647">
    <property type="protein sequence ID" value="ETO31847.1"/>
    <property type="molecule type" value="Genomic_DNA"/>
</dbReference>
<dbReference type="PANTHER" id="PTHR11937">
    <property type="entry name" value="ACTIN"/>
    <property type="match status" value="1"/>
</dbReference>
<evidence type="ECO:0000256" key="6">
    <source>
        <dbReference type="ARBA" id="ARBA00049360"/>
    </source>
</evidence>
<dbReference type="Gene3D" id="3.30.420.40">
    <property type="match status" value="1"/>
</dbReference>
<keyword evidence="4" id="KW-0067">ATP-binding</keyword>
<evidence type="ECO:0000256" key="5">
    <source>
        <dbReference type="ARBA" id="ARBA00023212"/>
    </source>
</evidence>
<comment type="subcellular location">
    <subcellularLocation>
        <location evidence="1">Cytoplasm</location>
        <location evidence="1">Cytoskeleton</location>
    </subcellularLocation>
</comment>
<protein>
    <recommendedName>
        <fullName evidence="10">Actin</fullName>
    </recommendedName>
</protein>
<comment type="caution">
    <text evidence="8">The sequence shown here is derived from an EMBL/GenBank/DDBJ whole genome shotgun (WGS) entry which is preliminary data.</text>
</comment>
<evidence type="ECO:0000313" key="8">
    <source>
        <dbReference type="EMBL" id="ETO31847.1"/>
    </source>
</evidence>
<comment type="catalytic activity">
    <reaction evidence="6">
        <text>ATP + H2O = ADP + phosphate + H(+)</text>
        <dbReference type="Rhea" id="RHEA:13065"/>
        <dbReference type="ChEBI" id="CHEBI:15377"/>
        <dbReference type="ChEBI" id="CHEBI:15378"/>
        <dbReference type="ChEBI" id="CHEBI:30616"/>
        <dbReference type="ChEBI" id="CHEBI:43474"/>
        <dbReference type="ChEBI" id="CHEBI:456216"/>
    </reaction>
</comment>